<dbReference type="PROSITE" id="PS50830">
    <property type="entry name" value="TNASE_3"/>
    <property type="match status" value="1"/>
</dbReference>
<evidence type="ECO:0000259" key="2">
    <source>
        <dbReference type="PROSITE" id="PS50830"/>
    </source>
</evidence>
<reference evidence="3 4" key="1">
    <citation type="submission" date="2020-06" db="EMBL/GenBank/DDBJ databases">
        <authorList>
            <person name="Criscuolo A."/>
        </authorList>
    </citation>
    <scope>NUCLEOTIDE SEQUENCE [LARGE SCALE GENOMIC DNA]</scope>
    <source>
        <strain evidence="3">PXU-55</strain>
    </source>
</reference>
<dbReference type="InterPro" id="IPR035437">
    <property type="entry name" value="SNase_OB-fold_sf"/>
</dbReference>
<organism evidence="3 4">
    <name type="scientific">Flavobacterium panici</name>
    <dbReference type="NCBI Taxonomy" id="2654843"/>
    <lineage>
        <taxon>Bacteria</taxon>
        <taxon>Pseudomonadati</taxon>
        <taxon>Bacteroidota</taxon>
        <taxon>Flavobacteriia</taxon>
        <taxon>Flavobacteriales</taxon>
        <taxon>Flavobacteriaceae</taxon>
        <taxon>Flavobacterium</taxon>
    </lineage>
</organism>
<keyword evidence="4" id="KW-1185">Reference proteome</keyword>
<dbReference type="Gene3D" id="2.40.50.90">
    <property type="match status" value="1"/>
</dbReference>
<dbReference type="Proteomes" id="UP000533639">
    <property type="component" value="Unassembled WGS sequence"/>
</dbReference>
<feature type="domain" description="TNase-like" evidence="2">
    <location>
        <begin position="21"/>
        <end position="142"/>
    </location>
</feature>
<dbReference type="EMBL" id="CAIJDE010000033">
    <property type="protein sequence ID" value="CAC9973494.1"/>
    <property type="molecule type" value="Genomic_DNA"/>
</dbReference>
<dbReference type="SMART" id="SM00318">
    <property type="entry name" value="SNc"/>
    <property type="match status" value="1"/>
</dbReference>
<feature type="signal peptide" evidence="1">
    <location>
        <begin position="1"/>
        <end position="19"/>
    </location>
</feature>
<gene>
    <name evidence="3" type="ORF">FLAPXU55_01178</name>
</gene>
<evidence type="ECO:0000313" key="4">
    <source>
        <dbReference type="Proteomes" id="UP000533639"/>
    </source>
</evidence>
<sequence length="154" mass="17935">MKKIIITLIFVLFSAKSIAQDQYKGKVVKILENNVILIKDKKNKLHKVYLAGVKTPSIKQLFYKETNEFLSKEYLNLEVLVRVNSRESNKVYAWLMYGDNKSVYEDLIANGLAWINEKQLRNGFVDQIQYYAKTDKKGIWSLEDKNNPALNNVK</sequence>
<dbReference type="RefSeq" id="WP_180856957.1">
    <property type="nucleotide sequence ID" value="NZ_CAIJDE010000033.1"/>
</dbReference>
<comment type="caution">
    <text evidence="3">The sequence shown here is derived from an EMBL/GenBank/DDBJ whole genome shotgun (WGS) entry which is preliminary data.</text>
</comment>
<evidence type="ECO:0000313" key="3">
    <source>
        <dbReference type="EMBL" id="CAC9973494.1"/>
    </source>
</evidence>
<protein>
    <recommendedName>
        <fullName evidence="2">TNase-like domain-containing protein</fullName>
    </recommendedName>
</protein>
<dbReference type="AlphaFoldDB" id="A0A9N8IZK4"/>
<evidence type="ECO:0000256" key="1">
    <source>
        <dbReference type="SAM" id="SignalP"/>
    </source>
</evidence>
<keyword evidence="1" id="KW-0732">Signal</keyword>
<proteinExistence type="predicted"/>
<feature type="chain" id="PRO_5040126747" description="TNase-like domain-containing protein" evidence="1">
    <location>
        <begin position="20"/>
        <end position="154"/>
    </location>
</feature>
<name>A0A9N8IZK4_9FLAO</name>
<dbReference type="Pfam" id="PF00565">
    <property type="entry name" value="SNase"/>
    <property type="match status" value="1"/>
</dbReference>
<dbReference type="InterPro" id="IPR016071">
    <property type="entry name" value="Staphylococal_nuclease_OB-fold"/>
</dbReference>
<dbReference type="SUPFAM" id="SSF50199">
    <property type="entry name" value="Staphylococcal nuclease"/>
    <property type="match status" value="1"/>
</dbReference>
<accession>A0A9N8IZK4</accession>